<name>A0ABP6MHJ4_9ACTN</name>
<reference evidence="3" key="1">
    <citation type="journal article" date="2019" name="Int. J. Syst. Evol. Microbiol.">
        <title>The Global Catalogue of Microorganisms (GCM) 10K type strain sequencing project: providing services to taxonomists for standard genome sequencing and annotation.</title>
        <authorList>
            <consortium name="The Broad Institute Genomics Platform"/>
            <consortium name="The Broad Institute Genome Sequencing Center for Infectious Disease"/>
            <person name="Wu L."/>
            <person name="Ma J."/>
        </authorList>
    </citation>
    <scope>NUCLEOTIDE SEQUENCE [LARGE SCALE GENOMIC DNA]</scope>
    <source>
        <strain evidence="3">JCM 9092</strain>
    </source>
</reference>
<organism evidence="2 3">
    <name type="scientific">Streptomyces rectiviolaceus</name>
    <dbReference type="NCBI Taxonomy" id="332591"/>
    <lineage>
        <taxon>Bacteria</taxon>
        <taxon>Bacillati</taxon>
        <taxon>Actinomycetota</taxon>
        <taxon>Actinomycetes</taxon>
        <taxon>Kitasatosporales</taxon>
        <taxon>Streptomycetaceae</taxon>
        <taxon>Streptomyces</taxon>
    </lineage>
</organism>
<sequence length="155" mass="16422">MLSSGRFWDVLSVPEELGLFALDVLLRTPLQEPGPTLADFAAHRVGFFLPPDPESRWVGSDIRYAGKDAWIAVPAPHRATGPLRWLVPPDGSGTLFAPAAVELALQQATGILAALLEPAAPHDPGKLATVIGIETRRGRLDPHGTGAPDTGGRPE</sequence>
<proteinExistence type="predicted"/>
<feature type="region of interest" description="Disordered" evidence="1">
    <location>
        <begin position="136"/>
        <end position="155"/>
    </location>
</feature>
<accession>A0ABP6MHJ4</accession>
<protein>
    <submittedName>
        <fullName evidence="2">Uncharacterized protein</fullName>
    </submittedName>
</protein>
<evidence type="ECO:0000313" key="3">
    <source>
        <dbReference type="Proteomes" id="UP001501637"/>
    </source>
</evidence>
<evidence type="ECO:0000313" key="2">
    <source>
        <dbReference type="EMBL" id="GAA3114062.1"/>
    </source>
</evidence>
<dbReference type="EMBL" id="BAAAUG010000069">
    <property type="protein sequence ID" value="GAA3114062.1"/>
    <property type="molecule type" value="Genomic_DNA"/>
</dbReference>
<comment type="caution">
    <text evidence="2">The sequence shown here is derived from an EMBL/GenBank/DDBJ whole genome shotgun (WGS) entry which is preliminary data.</text>
</comment>
<dbReference type="Proteomes" id="UP001501637">
    <property type="component" value="Unassembled WGS sequence"/>
</dbReference>
<evidence type="ECO:0000256" key="1">
    <source>
        <dbReference type="SAM" id="MobiDB-lite"/>
    </source>
</evidence>
<keyword evidence="3" id="KW-1185">Reference proteome</keyword>
<gene>
    <name evidence="2" type="ORF">GCM10010449_40330</name>
</gene>